<evidence type="ECO:0000313" key="2">
    <source>
        <dbReference type="EMBL" id="KYM98221.1"/>
    </source>
</evidence>
<sequence length="49" mass="5749">MDTERERERERHRQGDWRSANCFKPERGACPTFISTTKSNLPVSQAQLQ</sequence>
<reference evidence="2 3" key="1">
    <citation type="submission" date="2016-03" db="EMBL/GenBank/DDBJ databases">
        <title>Cyphomyrmex costatus WGS genome.</title>
        <authorList>
            <person name="Nygaard S."/>
            <person name="Hu H."/>
            <person name="Boomsma J."/>
            <person name="Zhang G."/>
        </authorList>
    </citation>
    <scope>NUCLEOTIDE SEQUENCE [LARGE SCALE GENOMIC DNA]</scope>
    <source>
        <strain evidence="2">MS0001</strain>
        <tissue evidence="2">Whole body</tissue>
    </source>
</reference>
<accession>A0A151ICU2</accession>
<feature type="region of interest" description="Disordered" evidence="1">
    <location>
        <begin position="1"/>
        <end position="22"/>
    </location>
</feature>
<protein>
    <submittedName>
        <fullName evidence="2">Uncharacterized protein</fullName>
    </submittedName>
</protein>
<dbReference type="AlphaFoldDB" id="A0A151ICU2"/>
<dbReference type="EMBL" id="KQ978002">
    <property type="protein sequence ID" value="KYM98221.1"/>
    <property type="molecule type" value="Genomic_DNA"/>
</dbReference>
<dbReference type="Proteomes" id="UP000078542">
    <property type="component" value="Unassembled WGS sequence"/>
</dbReference>
<name>A0A151ICU2_9HYME</name>
<organism evidence="2 3">
    <name type="scientific">Cyphomyrmex costatus</name>
    <dbReference type="NCBI Taxonomy" id="456900"/>
    <lineage>
        <taxon>Eukaryota</taxon>
        <taxon>Metazoa</taxon>
        <taxon>Ecdysozoa</taxon>
        <taxon>Arthropoda</taxon>
        <taxon>Hexapoda</taxon>
        <taxon>Insecta</taxon>
        <taxon>Pterygota</taxon>
        <taxon>Neoptera</taxon>
        <taxon>Endopterygota</taxon>
        <taxon>Hymenoptera</taxon>
        <taxon>Apocrita</taxon>
        <taxon>Aculeata</taxon>
        <taxon>Formicoidea</taxon>
        <taxon>Formicidae</taxon>
        <taxon>Myrmicinae</taxon>
        <taxon>Cyphomyrmex</taxon>
    </lineage>
</organism>
<evidence type="ECO:0000313" key="3">
    <source>
        <dbReference type="Proteomes" id="UP000078542"/>
    </source>
</evidence>
<proteinExistence type="predicted"/>
<evidence type="ECO:0000256" key="1">
    <source>
        <dbReference type="SAM" id="MobiDB-lite"/>
    </source>
</evidence>
<gene>
    <name evidence="2" type="ORF">ALC62_11071</name>
</gene>
<keyword evidence="3" id="KW-1185">Reference proteome</keyword>
<feature type="compositionally biased region" description="Basic and acidic residues" evidence="1">
    <location>
        <begin position="1"/>
        <end position="16"/>
    </location>
</feature>